<name>A0A2P2PVL5_RHIMU</name>
<sequence>MIVGWTWWDGEGVQWRKWLIFLSNIWMGSKFLSGKTS</sequence>
<evidence type="ECO:0000313" key="1">
    <source>
        <dbReference type="EMBL" id="MBX58776.1"/>
    </source>
</evidence>
<proteinExistence type="predicted"/>
<protein>
    <submittedName>
        <fullName evidence="1">Uncharacterized protein</fullName>
    </submittedName>
</protein>
<organism evidence="1">
    <name type="scientific">Rhizophora mucronata</name>
    <name type="common">Asiatic mangrove</name>
    <dbReference type="NCBI Taxonomy" id="61149"/>
    <lineage>
        <taxon>Eukaryota</taxon>
        <taxon>Viridiplantae</taxon>
        <taxon>Streptophyta</taxon>
        <taxon>Embryophyta</taxon>
        <taxon>Tracheophyta</taxon>
        <taxon>Spermatophyta</taxon>
        <taxon>Magnoliopsida</taxon>
        <taxon>eudicotyledons</taxon>
        <taxon>Gunneridae</taxon>
        <taxon>Pentapetalae</taxon>
        <taxon>rosids</taxon>
        <taxon>fabids</taxon>
        <taxon>Malpighiales</taxon>
        <taxon>Rhizophoraceae</taxon>
        <taxon>Rhizophora</taxon>
    </lineage>
</organism>
<reference evidence="1" key="1">
    <citation type="submission" date="2018-02" db="EMBL/GenBank/DDBJ databases">
        <title>Rhizophora mucronata_Transcriptome.</title>
        <authorList>
            <person name="Meera S.P."/>
            <person name="Sreeshan A."/>
            <person name="Augustine A."/>
        </authorList>
    </citation>
    <scope>NUCLEOTIDE SEQUENCE</scope>
    <source>
        <tissue evidence="1">Leaf</tissue>
    </source>
</reference>
<dbReference type="EMBL" id="GGEC01078292">
    <property type="protein sequence ID" value="MBX58776.1"/>
    <property type="molecule type" value="Transcribed_RNA"/>
</dbReference>
<accession>A0A2P2PVL5</accession>
<dbReference type="AlphaFoldDB" id="A0A2P2PVL5"/>